<proteinExistence type="predicted"/>
<organism evidence="1 4">
    <name type="scientific">Mesorhizobium plurifarium</name>
    <dbReference type="NCBI Taxonomy" id="69974"/>
    <lineage>
        <taxon>Bacteria</taxon>
        <taxon>Pseudomonadati</taxon>
        <taxon>Pseudomonadota</taxon>
        <taxon>Alphaproteobacteria</taxon>
        <taxon>Hyphomicrobiales</taxon>
        <taxon>Phyllobacteriaceae</taxon>
        <taxon>Mesorhizobium</taxon>
    </lineage>
</organism>
<gene>
    <name evidence="2" type="ORF">MPL3365_90022</name>
    <name evidence="1" type="ORF">MPLDJ20_60143</name>
</gene>
<evidence type="ECO:0000313" key="1">
    <source>
        <dbReference type="EMBL" id="CDX43194.1"/>
    </source>
</evidence>
<dbReference type="Proteomes" id="UP000046122">
    <property type="component" value="Unassembled WGS sequence"/>
</dbReference>
<dbReference type="AlphaFoldDB" id="A0A090FNE7"/>
<evidence type="ECO:0000313" key="3">
    <source>
        <dbReference type="Proteomes" id="UP000046122"/>
    </source>
</evidence>
<protein>
    <submittedName>
        <fullName evidence="1">Uncharacterized protein</fullName>
    </submittedName>
</protein>
<name>A0A090FNE7_MESPL</name>
<accession>A0A090FNE7</accession>
<reference evidence="3 4" key="1">
    <citation type="submission" date="2014-08" db="EMBL/GenBank/DDBJ databases">
        <authorList>
            <person name="Moulin Lionel"/>
        </authorList>
    </citation>
    <scope>NUCLEOTIDE SEQUENCE [LARGE SCALE GENOMIC DNA]</scope>
</reference>
<dbReference type="EMBL" id="CCNB01000043">
    <property type="protein sequence ID" value="CDX43194.1"/>
    <property type="molecule type" value="Genomic_DNA"/>
</dbReference>
<evidence type="ECO:0000313" key="2">
    <source>
        <dbReference type="EMBL" id="CDX63335.1"/>
    </source>
</evidence>
<dbReference type="EMBL" id="CCNE01000067">
    <property type="protein sequence ID" value="CDX63335.1"/>
    <property type="molecule type" value="Genomic_DNA"/>
</dbReference>
<sequence length="93" mass="9781">MRAPGSKLTSVALSRAGASFSMIGVCSTRSVKYLSGAMMVGTLPQAMIFIVSILELMPHRRWWPLTLAAALCVDAARDATASGLGHRTSVTAT</sequence>
<evidence type="ECO:0000313" key="4">
    <source>
        <dbReference type="Proteomes" id="UP000046373"/>
    </source>
</evidence>
<dbReference type="Proteomes" id="UP000046373">
    <property type="component" value="Unassembled WGS sequence"/>
</dbReference>